<dbReference type="Pfam" id="PF09704">
    <property type="entry name" value="Cas_Cas5d"/>
    <property type="match status" value="1"/>
</dbReference>
<keyword evidence="2" id="KW-0540">Nuclease</keyword>
<organism evidence="3">
    <name type="scientific">Endomicrobium trichonymphae</name>
    <dbReference type="NCBI Taxonomy" id="1408204"/>
    <lineage>
        <taxon>Bacteria</taxon>
        <taxon>Pseudomonadati</taxon>
        <taxon>Elusimicrobiota</taxon>
        <taxon>Endomicrobiia</taxon>
        <taxon>Endomicrobiales</taxon>
        <taxon>Endomicrobiaceae</taxon>
        <taxon>Candidatus Endomicrobiellum</taxon>
    </lineage>
</organism>
<name>A0A1C9ZTA8_ENDTX</name>
<keyword evidence="1 2" id="KW-0051">Antiviral defense</keyword>
<dbReference type="Gene3D" id="3.30.70.2660">
    <property type="match status" value="1"/>
</dbReference>
<dbReference type="EC" id="3.1.-.-" evidence="2"/>
<evidence type="ECO:0000256" key="2">
    <source>
        <dbReference type="PIRNR" id="PIRNR029950"/>
    </source>
</evidence>
<keyword evidence="2" id="KW-0255">Endonuclease</keyword>
<dbReference type="EMBL" id="LC153629">
    <property type="protein sequence ID" value="BAV59380.1"/>
    <property type="molecule type" value="Genomic_DNA"/>
</dbReference>
<dbReference type="NCBIfam" id="TIGR02593">
    <property type="entry name" value="CRISPR_cas5"/>
    <property type="match status" value="1"/>
</dbReference>
<dbReference type="InterPro" id="IPR021124">
    <property type="entry name" value="CRISPR-assoc_prot_Cas5"/>
</dbReference>
<keyword evidence="2" id="KW-0694">RNA-binding</keyword>
<comment type="similarity">
    <text evidence="2">Belongs to the CRISPR-associated protein Cas5 family. Subtype I-C/Dvulg subfamily.</text>
</comment>
<reference evidence="3" key="1">
    <citation type="journal article" date="2016" name="Genome Biol. Evol.">
        <title>Comparison of intracellular "Ca. Endomicrobium trichonymphae" genomovars illuminates the requirement and decay of defense systems against foreign DNA.</title>
        <authorList>
            <person name="Izawa K."/>
            <person name="Kuwahara H."/>
            <person name="Kihara K."/>
            <person name="Yuki M."/>
            <person name="Lo N."/>
            <person name="Ito T."/>
            <person name="Ohkuma M."/>
            <person name="Hongoh Y."/>
        </authorList>
    </citation>
    <scope>NUCLEOTIDE SEQUENCE</scope>
    <source>
        <strain evidence="3">HsTcC-EM16</strain>
    </source>
</reference>
<dbReference type="PIRSF" id="PIRSF029950">
    <property type="entry name" value="Cas_CT1134"/>
    <property type="match status" value="1"/>
</dbReference>
<dbReference type="CDD" id="cd09752">
    <property type="entry name" value="Cas5_I-C"/>
    <property type="match status" value="1"/>
</dbReference>
<dbReference type="GO" id="GO:0051607">
    <property type="term" value="P:defense response to virus"/>
    <property type="evidence" value="ECO:0007669"/>
    <property type="project" value="UniProtKB-UniRule"/>
</dbReference>
<accession>A0A1C9ZTA8</accession>
<dbReference type="GO" id="GO:0003723">
    <property type="term" value="F:RNA binding"/>
    <property type="evidence" value="ECO:0007669"/>
    <property type="project" value="UniProtKB-UniRule"/>
</dbReference>
<keyword evidence="2" id="KW-0378">Hydrolase</keyword>
<dbReference type="GO" id="GO:0016787">
    <property type="term" value="F:hydrolase activity"/>
    <property type="evidence" value="ECO:0007669"/>
    <property type="project" value="UniProtKB-KW"/>
</dbReference>
<protein>
    <recommendedName>
        <fullName evidence="2">pre-crRNA processing endonuclease</fullName>
        <ecNumber evidence="2">3.1.-.-</ecNumber>
    </recommendedName>
</protein>
<evidence type="ECO:0000313" key="3">
    <source>
        <dbReference type="EMBL" id="BAV59380.1"/>
    </source>
</evidence>
<comment type="function">
    <text evidence="2">CRISPR (clustered regularly interspaced short palindromic repeat) is an adaptive immune system that provides protection against mobile genetic elements (viruses, transposable elements and conjugative plasmids). CRISPR clusters contain spacers, sequences complementary to antecedent mobile elements, and target invading nucleic acids. CRISPR clusters are transcribed and processed into CRISPR RNA (crRNA).</text>
</comment>
<dbReference type="GO" id="GO:0043571">
    <property type="term" value="P:maintenance of CRISPR repeat elements"/>
    <property type="evidence" value="ECO:0007669"/>
    <property type="project" value="UniProtKB-UniRule"/>
</dbReference>
<dbReference type="InterPro" id="IPR010155">
    <property type="entry name" value="CRISPR-assoc_prot_Cas5d"/>
</dbReference>
<sequence>MKGFCLEVSGDYACFTRPEMKVERVSYEVITPSAARAIFEAVLWKPAIIWNIKKIEVLNPIKWISVRRNEIGAIASEGKDCIYAEENRQQRAGLFLKDVKYRITAEFEFVAPEKRFRTRNVLPDYLISEEDKNDLRKDETPAKYAAMFERRARKGQCFNQPYLGCREFSANFKLVNDGTEKIEPIQDTKELGLMLYDIDFTNVESPQPMFFSAEMKKGIVNVPDWNSKEVLK</sequence>
<proteinExistence type="inferred from homology"/>
<evidence type="ECO:0000256" key="1">
    <source>
        <dbReference type="ARBA" id="ARBA00023118"/>
    </source>
</evidence>
<dbReference type="NCBIfam" id="TIGR01876">
    <property type="entry name" value="cas_Cas5d"/>
    <property type="match status" value="1"/>
</dbReference>
<dbReference type="GO" id="GO:0004519">
    <property type="term" value="F:endonuclease activity"/>
    <property type="evidence" value="ECO:0007669"/>
    <property type="project" value="UniProtKB-UniRule"/>
</dbReference>
<dbReference type="AlphaFoldDB" id="A0A1C9ZTA8"/>
<dbReference type="InterPro" id="IPR013422">
    <property type="entry name" value="CRISPR-assoc_prot_Cas5_N"/>
</dbReference>